<evidence type="ECO:0000256" key="1">
    <source>
        <dbReference type="ARBA" id="ARBA00004141"/>
    </source>
</evidence>
<dbReference type="Gene3D" id="1.20.1250.20">
    <property type="entry name" value="MFS general substrate transporter like domains"/>
    <property type="match status" value="2"/>
</dbReference>
<protein>
    <submittedName>
        <fullName evidence="9">Unplaced genomic scaffold SPHSTscaffold_70, whole genome shotgun sequence</fullName>
    </submittedName>
</protein>
<evidence type="ECO:0000256" key="5">
    <source>
        <dbReference type="ARBA" id="ARBA00023136"/>
    </source>
</evidence>
<feature type="transmembrane region" description="Helical" evidence="7">
    <location>
        <begin position="246"/>
        <end position="267"/>
    </location>
</feature>
<dbReference type="SUPFAM" id="SSF103473">
    <property type="entry name" value="MFS general substrate transporter"/>
    <property type="match status" value="1"/>
</dbReference>
<feature type="transmembrane region" description="Helical" evidence="7">
    <location>
        <begin position="380"/>
        <end position="399"/>
    </location>
</feature>
<dbReference type="CDD" id="cd17321">
    <property type="entry name" value="MFS_MMR_MDR_like"/>
    <property type="match status" value="1"/>
</dbReference>
<dbReference type="PRINTS" id="PR01036">
    <property type="entry name" value="TCRTETB"/>
</dbReference>
<dbReference type="HOGENOM" id="CLU_000960_27_1_1"/>
<evidence type="ECO:0000313" key="10">
    <source>
        <dbReference type="Proteomes" id="UP000054279"/>
    </source>
</evidence>
<feature type="transmembrane region" description="Helical" evidence="7">
    <location>
        <begin position="318"/>
        <end position="339"/>
    </location>
</feature>
<keyword evidence="10" id="KW-1185">Reference proteome</keyword>
<dbReference type="Proteomes" id="UP000054279">
    <property type="component" value="Unassembled WGS sequence"/>
</dbReference>
<dbReference type="PANTHER" id="PTHR42718">
    <property type="entry name" value="MAJOR FACILITATOR SUPERFAMILY MULTIDRUG TRANSPORTER MFSC"/>
    <property type="match status" value="1"/>
</dbReference>
<feature type="transmembrane region" description="Helical" evidence="7">
    <location>
        <begin position="279"/>
        <end position="297"/>
    </location>
</feature>
<feature type="transmembrane region" description="Helical" evidence="7">
    <location>
        <begin position="183"/>
        <end position="207"/>
    </location>
</feature>
<dbReference type="InterPro" id="IPR020846">
    <property type="entry name" value="MFS_dom"/>
</dbReference>
<feature type="transmembrane region" description="Helical" evidence="7">
    <location>
        <begin position="351"/>
        <end position="373"/>
    </location>
</feature>
<sequence>MAESPTPTPSHSSLSPTLAAQTNPTITNEKERSKDTEATATWNAEEPRSLTTFQKITILTILCSAQFFDLFNGVSAIIALPQISDALHFSPGALQWVITAYTLTFAAFLLFAGRLTDIYHPKPVFCVGYLLLGITSILCAVSVQPIMLIVFRAIQGVGAAFTYPSALAMISHYFQDIRERNRAFALFGSFGAIGNVAGFIIGGVLTARVSWRWIFYLVGIVTIPFAVFGYFALPKLTVYQSSEKRNLDWAGVIALSGGLILFVYGISAGNDAGWAKPQIIVTLVFSVIFVVGFFVIERTVKDPAVPPRVWSTHNFLPLFLYCWSIYWTLNASELLLIMVFQDLWGWSALKAAVHCIPIGISGGISTNLAGVASNYLPRRVLLIGGQLLMAVAVILFALADTPDKYWSHVLPGMIIGLVGVSTGFVGANIFIMGDAAHGEEGVIGGLMNTAFQLGATVGLAGECLLIL</sequence>
<dbReference type="Pfam" id="PF07690">
    <property type="entry name" value="MFS_1"/>
    <property type="match status" value="1"/>
</dbReference>
<proteinExistence type="predicted"/>
<feature type="transmembrane region" description="Helical" evidence="7">
    <location>
        <begin position="213"/>
        <end position="234"/>
    </location>
</feature>
<dbReference type="AlphaFoldDB" id="A0A0C9VQ60"/>
<dbReference type="InterPro" id="IPR011701">
    <property type="entry name" value="MFS"/>
</dbReference>
<dbReference type="PROSITE" id="PS50850">
    <property type="entry name" value="MFS"/>
    <property type="match status" value="1"/>
</dbReference>
<keyword evidence="5 7" id="KW-0472">Membrane</keyword>
<dbReference type="EMBL" id="KN837145">
    <property type="protein sequence ID" value="KIJ40340.1"/>
    <property type="molecule type" value="Genomic_DNA"/>
</dbReference>
<evidence type="ECO:0000256" key="7">
    <source>
        <dbReference type="SAM" id="Phobius"/>
    </source>
</evidence>
<dbReference type="PANTHER" id="PTHR42718:SF9">
    <property type="entry name" value="MAJOR FACILITATOR SUPERFAMILY MULTIDRUG TRANSPORTER MFSC"/>
    <property type="match status" value="1"/>
</dbReference>
<evidence type="ECO:0000256" key="2">
    <source>
        <dbReference type="ARBA" id="ARBA00022448"/>
    </source>
</evidence>
<dbReference type="InterPro" id="IPR036259">
    <property type="entry name" value="MFS_trans_sf"/>
</dbReference>
<dbReference type="GO" id="GO:0022857">
    <property type="term" value="F:transmembrane transporter activity"/>
    <property type="evidence" value="ECO:0007669"/>
    <property type="project" value="InterPro"/>
</dbReference>
<feature type="transmembrane region" description="Helical" evidence="7">
    <location>
        <begin position="93"/>
        <end position="112"/>
    </location>
</feature>
<organism evidence="9 10">
    <name type="scientific">Sphaerobolus stellatus (strain SS14)</name>
    <dbReference type="NCBI Taxonomy" id="990650"/>
    <lineage>
        <taxon>Eukaryota</taxon>
        <taxon>Fungi</taxon>
        <taxon>Dikarya</taxon>
        <taxon>Basidiomycota</taxon>
        <taxon>Agaricomycotina</taxon>
        <taxon>Agaricomycetes</taxon>
        <taxon>Phallomycetidae</taxon>
        <taxon>Geastrales</taxon>
        <taxon>Sphaerobolaceae</taxon>
        <taxon>Sphaerobolus</taxon>
    </lineage>
</organism>
<keyword evidence="3 7" id="KW-0812">Transmembrane</keyword>
<comment type="subcellular location">
    <subcellularLocation>
        <location evidence="1">Membrane</location>
        <topology evidence="1">Multi-pass membrane protein</topology>
    </subcellularLocation>
</comment>
<evidence type="ECO:0000313" key="9">
    <source>
        <dbReference type="EMBL" id="KIJ40340.1"/>
    </source>
</evidence>
<feature type="domain" description="Major facilitator superfamily (MFS) profile" evidence="8">
    <location>
        <begin position="58"/>
        <end position="467"/>
    </location>
</feature>
<feature type="compositionally biased region" description="Low complexity" evidence="6">
    <location>
        <begin position="9"/>
        <end position="18"/>
    </location>
</feature>
<evidence type="ECO:0000259" key="8">
    <source>
        <dbReference type="PROSITE" id="PS50850"/>
    </source>
</evidence>
<dbReference type="OrthoDB" id="440755at2759"/>
<feature type="region of interest" description="Disordered" evidence="6">
    <location>
        <begin position="1"/>
        <end position="41"/>
    </location>
</feature>
<feature type="transmembrane region" description="Helical" evidence="7">
    <location>
        <begin position="124"/>
        <end position="143"/>
    </location>
</feature>
<feature type="transmembrane region" description="Helical" evidence="7">
    <location>
        <begin position="405"/>
        <end position="431"/>
    </location>
</feature>
<evidence type="ECO:0000256" key="3">
    <source>
        <dbReference type="ARBA" id="ARBA00022692"/>
    </source>
</evidence>
<keyword evidence="2" id="KW-0813">Transport</keyword>
<feature type="compositionally biased region" description="Basic and acidic residues" evidence="6">
    <location>
        <begin position="28"/>
        <end position="37"/>
    </location>
</feature>
<feature type="transmembrane region" description="Helical" evidence="7">
    <location>
        <begin position="56"/>
        <end position="81"/>
    </location>
</feature>
<feature type="transmembrane region" description="Helical" evidence="7">
    <location>
        <begin position="149"/>
        <end position="171"/>
    </location>
</feature>
<keyword evidence="4 7" id="KW-1133">Transmembrane helix</keyword>
<evidence type="ECO:0000256" key="6">
    <source>
        <dbReference type="SAM" id="MobiDB-lite"/>
    </source>
</evidence>
<gene>
    <name evidence="9" type="ORF">M422DRAFT_60599</name>
</gene>
<reference evidence="9 10" key="1">
    <citation type="submission" date="2014-06" db="EMBL/GenBank/DDBJ databases">
        <title>Evolutionary Origins and Diversification of the Mycorrhizal Mutualists.</title>
        <authorList>
            <consortium name="DOE Joint Genome Institute"/>
            <consortium name="Mycorrhizal Genomics Consortium"/>
            <person name="Kohler A."/>
            <person name="Kuo A."/>
            <person name="Nagy L.G."/>
            <person name="Floudas D."/>
            <person name="Copeland A."/>
            <person name="Barry K.W."/>
            <person name="Cichocki N."/>
            <person name="Veneault-Fourrey C."/>
            <person name="LaButti K."/>
            <person name="Lindquist E.A."/>
            <person name="Lipzen A."/>
            <person name="Lundell T."/>
            <person name="Morin E."/>
            <person name="Murat C."/>
            <person name="Riley R."/>
            <person name="Ohm R."/>
            <person name="Sun H."/>
            <person name="Tunlid A."/>
            <person name="Henrissat B."/>
            <person name="Grigoriev I.V."/>
            <person name="Hibbett D.S."/>
            <person name="Martin F."/>
        </authorList>
    </citation>
    <scope>NUCLEOTIDE SEQUENCE [LARGE SCALE GENOMIC DNA]</scope>
    <source>
        <strain evidence="9 10">SS14</strain>
    </source>
</reference>
<accession>A0A0C9VQ60</accession>
<name>A0A0C9VQ60_SPHS4</name>
<dbReference type="GO" id="GO:0016020">
    <property type="term" value="C:membrane"/>
    <property type="evidence" value="ECO:0007669"/>
    <property type="project" value="UniProtKB-SubCell"/>
</dbReference>
<evidence type="ECO:0000256" key="4">
    <source>
        <dbReference type="ARBA" id="ARBA00022989"/>
    </source>
</evidence>